<protein>
    <submittedName>
        <fullName evidence="1">Uncharacterized protein</fullName>
    </submittedName>
</protein>
<sequence length="134" mass="15280">MHWVAILQNHSARFRLFYKVMRLNAGLLPKQSSQICFKAAWVSHKLSHIKVSDAEGEKNSSEICVADALSRGWRYCNRKGQARSAQLPFFDWTGPLRPYPISPRCIVPDKIARPDWASDGDGSYKIIHPVPFKI</sequence>
<evidence type="ECO:0000313" key="2">
    <source>
        <dbReference type="Proteomes" id="UP001162992"/>
    </source>
</evidence>
<organism evidence="1 2">
    <name type="scientific">Diphasiastrum complanatum</name>
    <name type="common">Issler's clubmoss</name>
    <name type="synonym">Lycopodium complanatum</name>
    <dbReference type="NCBI Taxonomy" id="34168"/>
    <lineage>
        <taxon>Eukaryota</taxon>
        <taxon>Viridiplantae</taxon>
        <taxon>Streptophyta</taxon>
        <taxon>Embryophyta</taxon>
        <taxon>Tracheophyta</taxon>
        <taxon>Lycopodiopsida</taxon>
        <taxon>Lycopodiales</taxon>
        <taxon>Lycopodiaceae</taxon>
        <taxon>Lycopodioideae</taxon>
        <taxon>Diphasiastrum</taxon>
    </lineage>
</organism>
<dbReference type="Proteomes" id="UP001162992">
    <property type="component" value="Chromosome 1"/>
</dbReference>
<name>A0ACC2EPI5_DIPCM</name>
<proteinExistence type="predicted"/>
<dbReference type="EMBL" id="CM055092">
    <property type="protein sequence ID" value="KAJ7568414.1"/>
    <property type="molecule type" value="Genomic_DNA"/>
</dbReference>
<keyword evidence="2" id="KW-1185">Reference proteome</keyword>
<evidence type="ECO:0000313" key="1">
    <source>
        <dbReference type="EMBL" id="KAJ7568414.1"/>
    </source>
</evidence>
<accession>A0ACC2EPI5</accession>
<gene>
    <name evidence="1" type="ORF">O6H91_01G031800</name>
</gene>
<reference evidence="2" key="1">
    <citation type="journal article" date="2024" name="Proc. Natl. Acad. Sci. U.S.A.">
        <title>Extraordinary preservation of gene collinearity over three hundred million years revealed in homosporous lycophytes.</title>
        <authorList>
            <person name="Li C."/>
            <person name="Wickell D."/>
            <person name="Kuo L.Y."/>
            <person name="Chen X."/>
            <person name="Nie B."/>
            <person name="Liao X."/>
            <person name="Peng D."/>
            <person name="Ji J."/>
            <person name="Jenkins J."/>
            <person name="Williams M."/>
            <person name="Shu S."/>
            <person name="Plott C."/>
            <person name="Barry K."/>
            <person name="Rajasekar S."/>
            <person name="Grimwood J."/>
            <person name="Han X."/>
            <person name="Sun S."/>
            <person name="Hou Z."/>
            <person name="He W."/>
            <person name="Dai G."/>
            <person name="Sun C."/>
            <person name="Schmutz J."/>
            <person name="Leebens-Mack J.H."/>
            <person name="Li F.W."/>
            <person name="Wang L."/>
        </authorList>
    </citation>
    <scope>NUCLEOTIDE SEQUENCE [LARGE SCALE GENOMIC DNA]</scope>
    <source>
        <strain evidence="2">cv. PW_Plant_1</strain>
    </source>
</reference>
<comment type="caution">
    <text evidence="1">The sequence shown here is derived from an EMBL/GenBank/DDBJ whole genome shotgun (WGS) entry which is preliminary data.</text>
</comment>